<evidence type="ECO:0000256" key="1">
    <source>
        <dbReference type="SAM" id="Phobius"/>
    </source>
</evidence>
<proteinExistence type="predicted"/>
<dbReference type="Proteomes" id="UP000078541">
    <property type="component" value="Unassembled WGS sequence"/>
</dbReference>
<name>A0A195FUS9_9HYME</name>
<accession>A0A195FUS9</accession>
<keyword evidence="1" id="KW-0812">Transmembrane</keyword>
<keyword evidence="1" id="KW-0472">Membrane</keyword>
<sequence length="129" mass="14620">LIAQLRKMPFYQYNSFTGKLKPSTNFQPLYPISPLPLQKSEPVIIYDSINTKPLTVTPKSGYCTDKPATLSPKMWAKYKYFGKTLQKDIPVYLSTGRRDKIIFGAIVTSIGFCTLNSIYFAVKNSFFGD</sequence>
<protein>
    <recommendedName>
        <fullName evidence="4">Cytochrome c oxidase subunit 7A-related protein, mitochondrial</fullName>
    </recommendedName>
</protein>
<dbReference type="AlphaFoldDB" id="A0A195FUS9"/>
<evidence type="ECO:0008006" key="4">
    <source>
        <dbReference type="Google" id="ProtNLM"/>
    </source>
</evidence>
<keyword evidence="3" id="KW-1185">Reference proteome</keyword>
<evidence type="ECO:0000313" key="2">
    <source>
        <dbReference type="EMBL" id="KYN43634.1"/>
    </source>
</evidence>
<keyword evidence="1" id="KW-1133">Transmembrane helix</keyword>
<reference evidence="2 3" key="1">
    <citation type="submission" date="2016-03" db="EMBL/GenBank/DDBJ databases">
        <title>Trachymyrmex septentrionalis WGS genome.</title>
        <authorList>
            <person name="Nygaard S."/>
            <person name="Hu H."/>
            <person name="Boomsma J."/>
            <person name="Zhang G."/>
        </authorList>
    </citation>
    <scope>NUCLEOTIDE SEQUENCE [LARGE SCALE GENOMIC DNA]</scope>
    <source>
        <strain evidence="2">Tsep2-gDNA-1</strain>
        <tissue evidence="2">Whole body</tissue>
    </source>
</reference>
<gene>
    <name evidence="2" type="ORF">ALC56_01896</name>
</gene>
<feature type="non-terminal residue" evidence="2">
    <location>
        <position position="1"/>
    </location>
</feature>
<evidence type="ECO:0000313" key="3">
    <source>
        <dbReference type="Proteomes" id="UP000078541"/>
    </source>
</evidence>
<organism evidence="2 3">
    <name type="scientific">Trachymyrmex septentrionalis</name>
    <dbReference type="NCBI Taxonomy" id="34720"/>
    <lineage>
        <taxon>Eukaryota</taxon>
        <taxon>Metazoa</taxon>
        <taxon>Ecdysozoa</taxon>
        <taxon>Arthropoda</taxon>
        <taxon>Hexapoda</taxon>
        <taxon>Insecta</taxon>
        <taxon>Pterygota</taxon>
        <taxon>Neoptera</taxon>
        <taxon>Endopterygota</taxon>
        <taxon>Hymenoptera</taxon>
        <taxon>Apocrita</taxon>
        <taxon>Aculeata</taxon>
        <taxon>Formicoidea</taxon>
        <taxon>Formicidae</taxon>
        <taxon>Myrmicinae</taxon>
        <taxon>Trachymyrmex</taxon>
    </lineage>
</organism>
<dbReference type="EMBL" id="KQ981276">
    <property type="protein sequence ID" value="KYN43634.1"/>
    <property type="molecule type" value="Genomic_DNA"/>
</dbReference>
<feature type="transmembrane region" description="Helical" evidence="1">
    <location>
        <begin position="101"/>
        <end position="122"/>
    </location>
</feature>
<dbReference type="STRING" id="34720.A0A195FUS9"/>